<keyword evidence="2" id="KW-1185">Reference proteome</keyword>
<dbReference type="Proteomes" id="UP000009315">
    <property type="component" value="Unassembled WGS sequence"/>
</dbReference>
<dbReference type="InterPro" id="IPR010181">
    <property type="entry name" value="CGCAxxGCC_motif"/>
</dbReference>
<dbReference type="Pfam" id="PF09719">
    <property type="entry name" value="C_GCAxxG_C_C"/>
    <property type="match status" value="1"/>
</dbReference>
<dbReference type="AlphaFoldDB" id="K8EGX1"/>
<comment type="caution">
    <text evidence="1">The sequence shown here is derived from an EMBL/GenBank/DDBJ whole genome shotgun (WGS) entry which is preliminary data.</text>
</comment>
<dbReference type="NCBIfam" id="TIGR01909">
    <property type="entry name" value="C_GCAxxG_C_C"/>
    <property type="match status" value="1"/>
</dbReference>
<proteinExistence type="predicted"/>
<protein>
    <submittedName>
        <fullName evidence="1">C_GCAxxG_C_C family protein</fullName>
    </submittedName>
</protein>
<organism evidence="1 2">
    <name type="scientific">Desulforamulus hydrothermalis Lam5 = DSM 18033</name>
    <dbReference type="NCBI Taxonomy" id="1121428"/>
    <lineage>
        <taxon>Bacteria</taxon>
        <taxon>Bacillati</taxon>
        <taxon>Bacillota</taxon>
        <taxon>Clostridia</taxon>
        <taxon>Eubacteriales</taxon>
        <taxon>Peptococcaceae</taxon>
        <taxon>Desulforamulus</taxon>
    </lineage>
</organism>
<reference evidence="1 2" key="1">
    <citation type="journal article" date="2013" name="Genome Announc.">
        <title>Genome Sequence of the Sulfate-Reducing Bacterium Desulfotomaculum hydrothermale Lam5(T).</title>
        <authorList>
            <person name="Amin O."/>
            <person name="Fardeau M.L."/>
            <person name="Valette O."/>
            <person name="Hirschler-Rea A."/>
            <person name="Barbe V."/>
            <person name="Medigue C."/>
            <person name="Vacherie B."/>
            <person name="Ollivier B."/>
            <person name="Bertin P.N."/>
            <person name="Dolla A."/>
        </authorList>
    </citation>
    <scope>NUCLEOTIDE SEQUENCE [LARGE SCALE GENOMIC DNA]</scope>
    <source>
        <strain evidence="2">Lam5 / DSM 18033</strain>
    </source>
</reference>
<name>K8EGX1_9FIRM</name>
<sequence>MNQVEKAVKLFEEGYLCSQAILATYGPEFGISRETALKLSAPFGGGVARMAETCGAVNGAFMVLGLKYGHTEARDGQTKEKAYAIVKEFVNEFEAKNGTITCKELLNCDISNNDELKRAREEKLFTTICPKLVKDAAEILDRILKDK</sequence>
<dbReference type="RefSeq" id="WP_008410955.1">
    <property type="nucleotide sequence ID" value="NZ_CAOS01000007.1"/>
</dbReference>
<gene>
    <name evidence="1" type="ORF">DESHY_150109</name>
</gene>
<dbReference type="EMBL" id="CAOS01000007">
    <property type="protein sequence ID" value="CCO07866.1"/>
    <property type="molecule type" value="Genomic_DNA"/>
</dbReference>
<evidence type="ECO:0000313" key="1">
    <source>
        <dbReference type="EMBL" id="CCO07866.1"/>
    </source>
</evidence>
<accession>K8EGX1</accession>
<dbReference type="OrthoDB" id="9791535at2"/>
<dbReference type="STRING" id="1121428.DESHY_150109"/>
<dbReference type="eggNOG" id="COG1433">
    <property type="taxonomic scope" value="Bacteria"/>
</dbReference>
<evidence type="ECO:0000313" key="2">
    <source>
        <dbReference type="Proteomes" id="UP000009315"/>
    </source>
</evidence>